<evidence type="ECO:0000256" key="1">
    <source>
        <dbReference type="SAM" id="MobiDB-lite"/>
    </source>
</evidence>
<organism evidence="2 3">
    <name type="scientific">Rhizophagus irregularis</name>
    <dbReference type="NCBI Taxonomy" id="588596"/>
    <lineage>
        <taxon>Eukaryota</taxon>
        <taxon>Fungi</taxon>
        <taxon>Fungi incertae sedis</taxon>
        <taxon>Mucoromycota</taxon>
        <taxon>Glomeromycotina</taxon>
        <taxon>Glomeromycetes</taxon>
        <taxon>Glomerales</taxon>
        <taxon>Glomeraceae</taxon>
        <taxon>Rhizophagus</taxon>
    </lineage>
</organism>
<proteinExistence type="predicted"/>
<feature type="region of interest" description="Disordered" evidence="1">
    <location>
        <begin position="33"/>
        <end position="56"/>
    </location>
</feature>
<dbReference type="Proteomes" id="UP000233469">
    <property type="component" value="Unassembled WGS sequence"/>
</dbReference>
<dbReference type="EMBL" id="LLXL01000474">
    <property type="protein sequence ID" value="PKK71925.1"/>
    <property type="molecule type" value="Genomic_DNA"/>
</dbReference>
<name>A0A2N1NDE0_9GLOM</name>
<evidence type="ECO:0000313" key="3">
    <source>
        <dbReference type="Proteomes" id="UP000233469"/>
    </source>
</evidence>
<evidence type="ECO:0000313" key="2">
    <source>
        <dbReference type="EMBL" id="PKK71925.1"/>
    </source>
</evidence>
<reference evidence="2 3" key="2">
    <citation type="submission" date="2017-10" db="EMBL/GenBank/DDBJ databases">
        <title>Extensive intraspecific genome diversity in a model arbuscular mycorrhizal fungus.</title>
        <authorList>
            <person name="Chen E.C.H."/>
            <person name="Morin E."/>
            <person name="Baudet D."/>
            <person name="Noel J."/>
            <person name="Ndikumana S."/>
            <person name="Charron P."/>
            <person name="St-Onge C."/>
            <person name="Giorgi J."/>
            <person name="Grigoriev I.V."/>
            <person name="Roux C."/>
            <person name="Martin F.M."/>
            <person name="Corradi N."/>
        </authorList>
    </citation>
    <scope>NUCLEOTIDE SEQUENCE [LARGE SCALE GENOMIC DNA]</scope>
    <source>
        <strain evidence="2 3">C2</strain>
    </source>
</reference>
<gene>
    <name evidence="2" type="ORF">RhiirC2_777818</name>
</gene>
<accession>A0A2N1NDE0</accession>
<sequence length="56" mass="6725">MAVSRLYPLIIQNDYKMQQQIKKLHIVDNEKEVHNNPNLHSDEQDELKLPDSKDYF</sequence>
<comment type="caution">
    <text evidence="2">The sequence shown here is derived from an EMBL/GenBank/DDBJ whole genome shotgun (WGS) entry which is preliminary data.</text>
</comment>
<reference evidence="2 3" key="1">
    <citation type="submission" date="2016-04" db="EMBL/GenBank/DDBJ databases">
        <title>Genome analyses suggest a sexual origin of heterokaryosis in a supposedly ancient asexual fungus.</title>
        <authorList>
            <person name="Ropars J."/>
            <person name="Sedzielewska K."/>
            <person name="Noel J."/>
            <person name="Charron P."/>
            <person name="Farinelli L."/>
            <person name="Marton T."/>
            <person name="Kruger M."/>
            <person name="Pelin A."/>
            <person name="Brachmann A."/>
            <person name="Corradi N."/>
        </authorList>
    </citation>
    <scope>NUCLEOTIDE SEQUENCE [LARGE SCALE GENOMIC DNA]</scope>
    <source>
        <strain evidence="2 3">C2</strain>
    </source>
</reference>
<protein>
    <submittedName>
        <fullName evidence="2">Uncharacterized protein</fullName>
    </submittedName>
</protein>
<dbReference type="AlphaFoldDB" id="A0A2N1NDE0"/>